<dbReference type="Proteomes" id="UP000298588">
    <property type="component" value="Chromosome"/>
</dbReference>
<evidence type="ECO:0000256" key="2">
    <source>
        <dbReference type="ARBA" id="ARBA00001460"/>
    </source>
</evidence>
<dbReference type="GO" id="GO:0008270">
    <property type="term" value="F:zinc ion binding"/>
    <property type="evidence" value="ECO:0007669"/>
    <property type="project" value="UniProtKB-UniRule"/>
</dbReference>
<evidence type="ECO:0000256" key="11">
    <source>
        <dbReference type="HAMAP-Rule" id="MF_01021"/>
    </source>
</evidence>
<dbReference type="GO" id="GO:0005737">
    <property type="term" value="C:cytoplasm"/>
    <property type="evidence" value="ECO:0007669"/>
    <property type="project" value="UniProtKB-SubCell"/>
</dbReference>
<dbReference type="Pfam" id="PF01502">
    <property type="entry name" value="PRA-CH"/>
    <property type="match status" value="1"/>
</dbReference>
<dbReference type="InterPro" id="IPR002496">
    <property type="entry name" value="PRib_AMP_CycHydrolase_dom"/>
</dbReference>
<comment type="cofactor">
    <cofactor evidence="11">
        <name>Zn(2+)</name>
        <dbReference type="ChEBI" id="CHEBI:29105"/>
    </cofactor>
    <text evidence="11">Binds 1 zinc ion per subunit.</text>
</comment>
<dbReference type="HAMAP" id="MF_01021">
    <property type="entry name" value="HisI"/>
    <property type="match status" value="1"/>
</dbReference>
<evidence type="ECO:0000256" key="10">
    <source>
        <dbReference type="ARBA" id="ARBA00023102"/>
    </source>
</evidence>
<dbReference type="GO" id="GO:0004635">
    <property type="term" value="F:phosphoribosyl-AMP cyclohydrolase activity"/>
    <property type="evidence" value="ECO:0007669"/>
    <property type="project" value="UniProtKB-UniRule"/>
</dbReference>
<protein>
    <recommendedName>
        <fullName evidence="11">Phosphoribosyl-AMP cyclohydrolase</fullName>
        <shortName evidence="11">PRA-CH</shortName>
        <ecNumber evidence="11">3.5.4.19</ecNumber>
    </recommendedName>
</protein>
<evidence type="ECO:0000256" key="7">
    <source>
        <dbReference type="ARBA" id="ARBA00022490"/>
    </source>
</evidence>
<evidence type="ECO:0000256" key="1">
    <source>
        <dbReference type="ARBA" id="ARBA00000024"/>
    </source>
</evidence>
<dbReference type="SUPFAM" id="SSF141734">
    <property type="entry name" value="HisI-like"/>
    <property type="match status" value="1"/>
</dbReference>
<dbReference type="KEGG" id="paqt:E8L99_20335"/>
<reference evidence="13 14" key="1">
    <citation type="submission" date="2019-04" db="EMBL/GenBank/DDBJ databases">
        <title>Phreatobacter aquaticus sp. nov.</title>
        <authorList>
            <person name="Choi A."/>
            <person name="Baek K."/>
        </authorList>
    </citation>
    <scope>NUCLEOTIDE SEQUENCE [LARGE SCALE GENOMIC DNA]</scope>
    <source>
        <strain evidence="13 14">NMCR1094</strain>
    </source>
</reference>
<dbReference type="EMBL" id="CP039865">
    <property type="protein sequence ID" value="QCK87933.1"/>
    <property type="molecule type" value="Genomic_DNA"/>
</dbReference>
<dbReference type="PANTHER" id="PTHR42945:SF1">
    <property type="entry name" value="HISTIDINE BIOSYNTHESIS BIFUNCTIONAL PROTEIN HIS7"/>
    <property type="match status" value="1"/>
</dbReference>
<feature type="binding site" evidence="11">
    <location>
        <position position="121"/>
    </location>
    <ligand>
        <name>Zn(2+)</name>
        <dbReference type="ChEBI" id="CHEBI:29105"/>
        <note>ligand shared between dimeric partners</note>
    </ligand>
</feature>
<keyword evidence="8 11" id="KW-0028">Amino-acid biosynthesis</keyword>
<evidence type="ECO:0000256" key="9">
    <source>
        <dbReference type="ARBA" id="ARBA00022801"/>
    </source>
</evidence>
<dbReference type="InterPro" id="IPR038019">
    <property type="entry name" value="PRib_AMP_CycHydrolase_sf"/>
</dbReference>
<comment type="similarity">
    <text evidence="11">Belongs to the PRA-CH family.</text>
</comment>
<organism evidence="13 14">
    <name type="scientific">Phreatobacter aquaticus</name>
    <dbReference type="NCBI Taxonomy" id="2570229"/>
    <lineage>
        <taxon>Bacteria</taxon>
        <taxon>Pseudomonadati</taxon>
        <taxon>Pseudomonadota</taxon>
        <taxon>Alphaproteobacteria</taxon>
        <taxon>Hyphomicrobiales</taxon>
        <taxon>Phreatobacteraceae</taxon>
        <taxon>Phreatobacter</taxon>
    </lineage>
</organism>
<feature type="domain" description="Phosphoribosyl-AMP cyclohydrolase" evidence="12">
    <location>
        <begin position="48"/>
        <end position="123"/>
    </location>
</feature>
<keyword evidence="9 11" id="KW-0378">Hydrolase</keyword>
<keyword evidence="11" id="KW-0862">Zinc</keyword>
<comment type="cofactor">
    <cofactor evidence="11">
        <name>Mg(2+)</name>
        <dbReference type="ChEBI" id="CHEBI:18420"/>
    </cofactor>
    <text evidence="11">Binds 1 Mg(2+) ion per subunit.</text>
</comment>
<dbReference type="InterPro" id="IPR026660">
    <property type="entry name" value="PRA-CH"/>
</dbReference>
<dbReference type="Gene3D" id="3.10.20.810">
    <property type="entry name" value="Phosphoribosyl-AMP cyclohydrolase"/>
    <property type="match status" value="1"/>
</dbReference>
<accession>A0A4D7QPQ2</accession>
<dbReference type="EC" id="3.5.4.19" evidence="11"/>
<dbReference type="PANTHER" id="PTHR42945">
    <property type="entry name" value="HISTIDINE BIOSYNTHESIS BIFUNCTIONAL PROTEIN"/>
    <property type="match status" value="1"/>
</dbReference>
<dbReference type="NCBIfam" id="NF000768">
    <property type="entry name" value="PRK00051.1"/>
    <property type="match status" value="1"/>
</dbReference>
<comment type="pathway">
    <text evidence="3 11">Amino-acid biosynthesis; L-histidine biosynthesis; L-histidine from 5-phospho-alpha-D-ribose 1-diphosphate: step 3/9.</text>
</comment>
<comment type="similarity">
    <text evidence="6">In the N-terminal section; belongs to the PRA-CH family.</text>
</comment>
<proteinExistence type="inferred from homology"/>
<keyword evidence="11" id="KW-0460">Magnesium</keyword>
<feature type="binding site" evidence="11">
    <location>
        <position position="99"/>
    </location>
    <ligand>
        <name>Mg(2+)</name>
        <dbReference type="ChEBI" id="CHEBI:18420"/>
    </ligand>
</feature>
<evidence type="ECO:0000256" key="3">
    <source>
        <dbReference type="ARBA" id="ARBA00005169"/>
    </source>
</evidence>
<sequence>MCASCDDTFASPGPKSELEEGMALTPRFGADGLITAIATDAATGDLLMVAHMNAEALKKTIETGEAWYWSRSRAALWHKGDTSGQIQTIVEMRIDCDQDAVWMKVKVGGDGGSCHTGRRTCFYRAIPTGRPVEGLTLEPRDAGKLRPAFG</sequence>
<comment type="pathway">
    <text evidence="4">Amino-acid biosynthesis; L-histidine biosynthesis; L-histidine from 5-phospho-alpha-D-ribose 1-diphosphate: step 2/9.</text>
</comment>
<comment type="catalytic activity">
    <reaction evidence="2">
        <text>1-(5-phospho-beta-D-ribosyl)-ATP + H2O = 1-(5-phospho-beta-D-ribosyl)-5'-AMP + diphosphate + H(+)</text>
        <dbReference type="Rhea" id="RHEA:22828"/>
        <dbReference type="ChEBI" id="CHEBI:15377"/>
        <dbReference type="ChEBI" id="CHEBI:15378"/>
        <dbReference type="ChEBI" id="CHEBI:33019"/>
        <dbReference type="ChEBI" id="CHEBI:59457"/>
        <dbReference type="ChEBI" id="CHEBI:73183"/>
        <dbReference type="EC" id="3.6.1.31"/>
    </reaction>
</comment>
<feature type="binding site" evidence="11">
    <location>
        <position position="96"/>
    </location>
    <ligand>
        <name>Zn(2+)</name>
        <dbReference type="ChEBI" id="CHEBI:29105"/>
        <note>ligand shared between dimeric partners</note>
    </ligand>
</feature>
<feature type="binding site" evidence="11">
    <location>
        <position position="95"/>
    </location>
    <ligand>
        <name>Mg(2+)</name>
        <dbReference type="ChEBI" id="CHEBI:18420"/>
    </ligand>
</feature>
<dbReference type="OrthoDB" id="9795769at2"/>
<keyword evidence="7 11" id="KW-0963">Cytoplasm</keyword>
<gene>
    <name evidence="11 13" type="primary">hisI</name>
    <name evidence="13" type="ORF">E8L99_20335</name>
</gene>
<evidence type="ECO:0000256" key="8">
    <source>
        <dbReference type="ARBA" id="ARBA00022605"/>
    </source>
</evidence>
<evidence type="ECO:0000256" key="5">
    <source>
        <dbReference type="ARBA" id="ARBA00007731"/>
    </source>
</evidence>
<feature type="binding site" evidence="11">
    <location>
        <position position="97"/>
    </location>
    <ligand>
        <name>Mg(2+)</name>
        <dbReference type="ChEBI" id="CHEBI:18420"/>
    </ligand>
</feature>
<comment type="function">
    <text evidence="11">Catalyzes the hydrolysis of the adenine ring of phosphoribosyl-AMP.</text>
</comment>
<keyword evidence="10 11" id="KW-0368">Histidine biosynthesis</keyword>
<evidence type="ECO:0000256" key="4">
    <source>
        <dbReference type="ARBA" id="ARBA00005204"/>
    </source>
</evidence>
<evidence type="ECO:0000259" key="12">
    <source>
        <dbReference type="Pfam" id="PF01502"/>
    </source>
</evidence>
<keyword evidence="14" id="KW-1185">Reference proteome</keyword>
<name>A0A4D7QPQ2_9HYPH</name>
<comment type="subcellular location">
    <subcellularLocation>
        <location evidence="11">Cytoplasm</location>
    </subcellularLocation>
</comment>
<evidence type="ECO:0000313" key="13">
    <source>
        <dbReference type="EMBL" id="QCK87933.1"/>
    </source>
</evidence>
<comment type="subunit">
    <text evidence="11">Homodimer.</text>
</comment>
<dbReference type="GO" id="GO:0004636">
    <property type="term" value="F:phosphoribosyl-ATP diphosphatase activity"/>
    <property type="evidence" value="ECO:0007669"/>
    <property type="project" value="UniProtKB-EC"/>
</dbReference>
<dbReference type="AlphaFoldDB" id="A0A4D7QPQ2"/>
<dbReference type="UniPathway" id="UPA00031">
    <property type="reaction ID" value="UER00008"/>
</dbReference>
<feature type="binding site" evidence="11">
    <location>
        <position position="114"/>
    </location>
    <ligand>
        <name>Zn(2+)</name>
        <dbReference type="ChEBI" id="CHEBI:29105"/>
        <note>ligand shared between dimeric partners</note>
    </ligand>
</feature>
<dbReference type="GO" id="GO:0000287">
    <property type="term" value="F:magnesium ion binding"/>
    <property type="evidence" value="ECO:0007669"/>
    <property type="project" value="UniProtKB-UniRule"/>
</dbReference>
<evidence type="ECO:0000313" key="14">
    <source>
        <dbReference type="Proteomes" id="UP000298588"/>
    </source>
</evidence>
<keyword evidence="11" id="KW-0479">Metal-binding</keyword>
<dbReference type="FunFam" id="3.10.20.810:FF:000001">
    <property type="entry name" value="Histidine biosynthesis bifunctional protein HisIE"/>
    <property type="match status" value="1"/>
</dbReference>
<dbReference type="RefSeq" id="WP_137101261.1">
    <property type="nucleotide sequence ID" value="NZ_CP039865.1"/>
</dbReference>
<evidence type="ECO:0000256" key="6">
    <source>
        <dbReference type="ARBA" id="ARBA00008299"/>
    </source>
</evidence>
<dbReference type="GO" id="GO:0000105">
    <property type="term" value="P:L-histidine biosynthetic process"/>
    <property type="evidence" value="ECO:0007669"/>
    <property type="project" value="UniProtKB-UniRule"/>
</dbReference>
<comment type="catalytic activity">
    <reaction evidence="1 11">
        <text>1-(5-phospho-beta-D-ribosyl)-5'-AMP + H2O = 1-(5-phospho-beta-D-ribosyl)-5-[(5-phospho-beta-D-ribosylamino)methylideneamino]imidazole-4-carboxamide</text>
        <dbReference type="Rhea" id="RHEA:20049"/>
        <dbReference type="ChEBI" id="CHEBI:15377"/>
        <dbReference type="ChEBI" id="CHEBI:58435"/>
        <dbReference type="ChEBI" id="CHEBI:59457"/>
        <dbReference type="EC" id="3.5.4.19"/>
    </reaction>
</comment>
<comment type="similarity">
    <text evidence="5">In the C-terminal section; belongs to the PRA-PH family.</text>
</comment>